<comment type="caution">
    <text evidence="1">The sequence shown here is derived from an EMBL/GenBank/DDBJ whole genome shotgun (WGS) entry which is preliminary data.</text>
</comment>
<reference evidence="1" key="2">
    <citation type="submission" date="2020-09" db="EMBL/GenBank/DDBJ databases">
        <authorList>
            <person name="Sun Q."/>
            <person name="Zhou Y."/>
        </authorList>
    </citation>
    <scope>NUCLEOTIDE SEQUENCE</scope>
    <source>
        <strain evidence="1">CGMCC 4.7278</strain>
    </source>
</reference>
<dbReference type="Pfam" id="PF11209">
    <property type="entry name" value="LmeA"/>
    <property type="match status" value="1"/>
</dbReference>
<gene>
    <name evidence="1" type="ORF">GCM10011591_23110</name>
</gene>
<proteinExistence type="predicted"/>
<dbReference type="RefSeq" id="WP_188828901.1">
    <property type="nucleotide sequence ID" value="NZ_BMMW01000002.1"/>
</dbReference>
<organism evidence="1 2">
    <name type="scientific">Nocardia camponoti</name>
    <dbReference type="NCBI Taxonomy" id="1616106"/>
    <lineage>
        <taxon>Bacteria</taxon>
        <taxon>Bacillati</taxon>
        <taxon>Actinomycetota</taxon>
        <taxon>Actinomycetes</taxon>
        <taxon>Mycobacteriales</taxon>
        <taxon>Nocardiaceae</taxon>
        <taxon>Nocardia</taxon>
    </lineage>
</organism>
<reference evidence="1" key="1">
    <citation type="journal article" date="2014" name="Int. J. Syst. Evol. Microbiol.">
        <title>Complete genome sequence of Corynebacterium casei LMG S-19264T (=DSM 44701T), isolated from a smear-ripened cheese.</title>
        <authorList>
            <consortium name="US DOE Joint Genome Institute (JGI-PGF)"/>
            <person name="Walter F."/>
            <person name="Albersmeier A."/>
            <person name="Kalinowski J."/>
            <person name="Ruckert C."/>
        </authorList>
    </citation>
    <scope>NUCLEOTIDE SEQUENCE</scope>
    <source>
        <strain evidence="1">CGMCC 4.7278</strain>
    </source>
</reference>
<sequence length="245" mass="25536">MSTQTTSDPKISRRTLLIALGVVAALLVAAVVGTEAYARHKISSCISNGFEQSMGSRIDVSFGPKPMLLSYVDGKVSSMTIDSEDNKFGPAIGMNVHAQFNDVEMKNRGADGATIGSSTATVTWNNAGIQQTLTGMVSGVKSSASTGLLTLDVLGGLAQLEVQPKVVNGTVEIETKSAQFLGLGLPTDLVQSIVDTFTTSFQSYPLGLKPTSIKVTDDGLKVDLAGGHTDLPAGQNLSGNQQIKC</sequence>
<evidence type="ECO:0008006" key="3">
    <source>
        <dbReference type="Google" id="ProtNLM"/>
    </source>
</evidence>
<accession>A0A917V8R3</accession>
<keyword evidence="2" id="KW-1185">Reference proteome</keyword>
<name>A0A917V8R3_9NOCA</name>
<dbReference type="InterPro" id="IPR006311">
    <property type="entry name" value="TAT_signal"/>
</dbReference>
<dbReference type="InterPro" id="IPR021373">
    <property type="entry name" value="DUF2993"/>
</dbReference>
<evidence type="ECO:0000313" key="2">
    <source>
        <dbReference type="Proteomes" id="UP000612956"/>
    </source>
</evidence>
<dbReference type="Proteomes" id="UP000612956">
    <property type="component" value="Unassembled WGS sequence"/>
</dbReference>
<protein>
    <recommendedName>
        <fullName evidence="3">DUF2993 domain-containing protein</fullName>
    </recommendedName>
</protein>
<dbReference type="AlphaFoldDB" id="A0A917V8R3"/>
<evidence type="ECO:0000313" key="1">
    <source>
        <dbReference type="EMBL" id="GGK50949.1"/>
    </source>
</evidence>
<dbReference type="PROSITE" id="PS51318">
    <property type="entry name" value="TAT"/>
    <property type="match status" value="1"/>
</dbReference>
<dbReference type="EMBL" id="BMMW01000002">
    <property type="protein sequence ID" value="GGK50949.1"/>
    <property type="molecule type" value="Genomic_DNA"/>
</dbReference>